<dbReference type="EMBL" id="FOAB01000006">
    <property type="protein sequence ID" value="SEL86242.1"/>
    <property type="molecule type" value="Genomic_DNA"/>
</dbReference>
<dbReference type="AlphaFoldDB" id="A0A1H7TMZ0"/>
<keyword evidence="2" id="KW-1185">Reference proteome</keyword>
<protein>
    <submittedName>
        <fullName evidence="1">Uncharacterized protein</fullName>
    </submittedName>
</protein>
<accession>A0A1H7TMZ0</accession>
<dbReference type="OrthoDB" id="1190610at2"/>
<dbReference type="RefSeq" id="WP_091410872.1">
    <property type="nucleotide sequence ID" value="NZ_FOAB01000006.1"/>
</dbReference>
<evidence type="ECO:0000313" key="2">
    <source>
        <dbReference type="Proteomes" id="UP000198521"/>
    </source>
</evidence>
<dbReference type="STRING" id="1038014.SAMN04487910_3522"/>
<evidence type="ECO:0000313" key="1">
    <source>
        <dbReference type="EMBL" id="SEL86242.1"/>
    </source>
</evidence>
<proteinExistence type="predicted"/>
<name>A0A1H7TMZ0_AQUAM</name>
<gene>
    <name evidence="1" type="ORF">SAMN04487910_3522</name>
</gene>
<organism evidence="1 2">
    <name type="scientific">Aquimarina amphilecti</name>
    <dbReference type="NCBI Taxonomy" id="1038014"/>
    <lineage>
        <taxon>Bacteria</taxon>
        <taxon>Pseudomonadati</taxon>
        <taxon>Bacteroidota</taxon>
        <taxon>Flavobacteriia</taxon>
        <taxon>Flavobacteriales</taxon>
        <taxon>Flavobacteriaceae</taxon>
        <taxon>Aquimarina</taxon>
    </lineage>
</organism>
<reference evidence="1 2" key="1">
    <citation type="submission" date="2016-10" db="EMBL/GenBank/DDBJ databases">
        <authorList>
            <person name="de Groot N.N."/>
        </authorList>
    </citation>
    <scope>NUCLEOTIDE SEQUENCE [LARGE SCALE GENOMIC DNA]</scope>
    <source>
        <strain evidence="1 2">DSM 25232</strain>
    </source>
</reference>
<dbReference type="Proteomes" id="UP000198521">
    <property type="component" value="Unassembled WGS sequence"/>
</dbReference>
<sequence>MKKSILELGKVLTKVEQKKISGGLSHSSCCEWCWGGDGTYCADWGEINKTCKYSRGCDSAGY</sequence>